<feature type="compositionally biased region" description="Low complexity" evidence="6">
    <location>
        <begin position="324"/>
        <end position="344"/>
    </location>
</feature>
<gene>
    <name evidence="8" type="ORF">FXF69_34595</name>
</gene>
<dbReference type="Pfam" id="PF13732">
    <property type="entry name" value="DrrA1-3_C"/>
    <property type="match status" value="1"/>
</dbReference>
<name>A0A5D0NC66_9ACTN</name>
<dbReference type="Proteomes" id="UP000323380">
    <property type="component" value="Unassembled WGS sequence"/>
</dbReference>
<dbReference type="InterPro" id="IPR003593">
    <property type="entry name" value="AAA+_ATPase"/>
</dbReference>
<proteinExistence type="predicted"/>
<keyword evidence="4 8" id="KW-0067">ATP-binding</keyword>
<evidence type="ECO:0000256" key="3">
    <source>
        <dbReference type="ARBA" id="ARBA00022741"/>
    </source>
</evidence>
<evidence type="ECO:0000256" key="1">
    <source>
        <dbReference type="ARBA" id="ARBA00004202"/>
    </source>
</evidence>
<dbReference type="InterPro" id="IPR050763">
    <property type="entry name" value="ABC_transporter_ATP-binding"/>
</dbReference>
<keyword evidence="3" id="KW-0547">Nucleotide-binding</keyword>
<dbReference type="AlphaFoldDB" id="A0A5D0NC66"/>
<evidence type="ECO:0000313" key="9">
    <source>
        <dbReference type="Proteomes" id="UP000323380"/>
    </source>
</evidence>
<sequence>MIDARGLARTFTGRHGTVEAVRGVDLSVAPGEIVGFLGPNGAGKTTTLRMLTTLLAPTAGTATVAGRDLRGDPAGVRRRIGVVAQGGGTDPSVPAAEELDLQARLYGVPDRAARIADLCARLDLDGLGARPAGSLSGGQRRRLDIALGLVHRPPLLFLDEPTTGLDPHSRGGLWEHIRAMRERDGTTVFLTTHYLDEADALCDRLLIIDRGLIVAEGTPAELKRRVAGDVVVLELADPVGAALADGVADGVGAARAALSRHPAVREAAVAGRVVRLTVEDGEKALTGLIRALDGAGVELASLSLSRPTLDDVFLAVTGRSLRDPSAPSAPSSSGPGSVSSVPAA</sequence>
<reference evidence="8 9" key="1">
    <citation type="submission" date="2019-08" db="EMBL/GenBank/DDBJ databases">
        <title>Actinomadura sp. nov. CYP1-5 isolated from mountain soil.</title>
        <authorList>
            <person name="Songsumanus A."/>
            <person name="Kuncharoen N."/>
            <person name="Kudo T."/>
            <person name="Yuki M."/>
            <person name="Igarashi Y."/>
            <person name="Tanasupawat S."/>
        </authorList>
    </citation>
    <scope>NUCLEOTIDE SEQUENCE [LARGE SCALE GENOMIC DNA]</scope>
    <source>
        <strain evidence="8 9">JCM 14158</strain>
    </source>
</reference>
<dbReference type="InterPro" id="IPR027417">
    <property type="entry name" value="P-loop_NTPase"/>
</dbReference>
<dbReference type="GO" id="GO:0005524">
    <property type="term" value="F:ATP binding"/>
    <property type="evidence" value="ECO:0007669"/>
    <property type="project" value="UniProtKB-KW"/>
</dbReference>
<keyword evidence="2" id="KW-0813">Transport</keyword>
<evidence type="ECO:0000256" key="6">
    <source>
        <dbReference type="SAM" id="MobiDB-lite"/>
    </source>
</evidence>
<evidence type="ECO:0000313" key="8">
    <source>
        <dbReference type="EMBL" id="TYB42040.1"/>
    </source>
</evidence>
<keyword evidence="9" id="KW-1185">Reference proteome</keyword>
<dbReference type="PANTHER" id="PTHR42711">
    <property type="entry name" value="ABC TRANSPORTER ATP-BINDING PROTEIN"/>
    <property type="match status" value="1"/>
</dbReference>
<protein>
    <submittedName>
        <fullName evidence="8">ATP-binding cassette domain-containing protein</fullName>
    </submittedName>
</protein>
<dbReference type="GO" id="GO:0005886">
    <property type="term" value="C:plasma membrane"/>
    <property type="evidence" value="ECO:0007669"/>
    <property type="project" value="UniProtKB-SubCell"/>
</dbReference>
<keyword evidence="5" id="KW-0046">Antibiotic resistance</keyword>
<accession>A0A5D0NC66</accession>
<comment type="subcellular location">
    <subcellularLocation>
        <location evidence="1">Cell membrane</location>
        <topology evidence="1">Peripheral membrane protein</topology>
    </subcellularLocation>
</comment>
<dbReference type="InterPro" id="IPR017871">
    <property type="entry name" value="ABC_transporter-like_CS"/>
</dbReference>
<evidence type="ECO:0000256" key="5">
    <source>
        <dbReference type="ARBA" id="ARBA00023251"/>
    </source>
</evidence>
<dbReference type="InterPro" id="IPR025302">
    <property type="entry name" value="DrrA1/2-like_C"/>
</dbReference>
<dbReference type="GO" id="GO:0016887">
    <property type="term" value="F:ATP hydrolysis activity"/>
    <property type="evidence" value="ECO:0007669"/>
    <property type="project" value="InterPro"/>
</dbReference>
<dbReference type="RefSeq" id="WP_067886268.1">
    <property type="nucleotide sequence ID" value="NZ_VSFG01000009.1"/>
</dbReference>
<organism evidence="8 9">
    <name type="scientific">Actinomadura chibensis</name>
    <dbReference type="NCBI Taxonomy" id="392828"/>
    <lineage>
        <taxon>Bacteria</taxon>
        <taxon>Bacillati</taxon>
        <taxon>Actinomycetota</taxon>
        <taxon>Actinomycetes</taxon>
        <taxon>Streptosporangiales</taxon>
        <taxon>Thermomonosporaceae</taxon>
        <taxon>Actinomadura</taxon>
    </lineage>
</organism>
<dbReference type="Pfam" id="PF00005">
    <property type="entry name" value="ABC_tran"/>
    <property type="match status" value="1"/>
</dbReference>
<dbReference type="GO" id="GO:0046677">
    <property type="term" value="P:response to antibiotic"/>
    <property type="evidence" value="ECO:0007669"/>
    <property type="project" value="UniProtKB-KW"/>
</dbReference>
<feature type="region of interest" description="Disordered" evidence="6">
    <location>
        <begin position="320"/>
        <end position="344"/>
    </location>
</feature>
<evidence type="ECO:0000259" key="7">
    <source>
        <dbReference type="PROSITE" id="PS50893"/>
    </source>
</evidence>
<evidence type="ECO:0000256" key="2">
    <source>
        <dbReference type="ARBA" id="ARBA00022448"/>
    </source>
</evidence>
<dbReference type="STRING" id="1220554.GCA_001552135_01262"/>
<dbReference type="SUPFAM" id="SSF52540">
    <property type="entry name" value="P-loop containing nucleoside triphosphate hydrolases"/>
    <property type="match status" value="1"/>
</dbReference>
<dbReference type="PROSITE" id="PS50893">
    <property type="entry name" value="ABC_TRANSPORTER_2"/>
    <property type="match status" value="1"/>
</dbReference>
<dbReference type="EMBL" id="VSFG01000009">
    <property type="protein sequence ID" value="TYB42040.1"/>
    <property type="molecule type" value="Genomic_DNA"/>
</dbReference>
<feature type="domain" description="ABC transporter" evidence="7">
    <location>
        <begin position="2"/>
        <end position="235"/>
    </location>
</feature>
<dbReference type="PANTHER" id="PTHR42711:SF19">
    <property type="entry name" value="DOXORUBICIN RESISTANCE ATP-BINDING PROTEIN DRRA"/>
    <property type="match status" value="1"/>
</dbReference>
<evidence type="ECO:0000256" key="4">
    <source>
        <dbReference type="ARBA" id="ARBA00022840"/>
    </source>
</evidence>
<dbReference type="Gene3D" id="3.40.50.300">
    <property type="entry name" value="P-loop containing nucleotide triphosphate hydrolases"/>
    <property type="match status" value="1"/>
</dbReference>
<dbReference type="InterPro" id="IPR003439">
    <property type="entry name" value="ABC_transporter-like_ATP-bd"/>
</dbReference>
<comment type="caution">
    <text evidence="8">The sequence shown here is derived from an EMBL/GenBank/DDBJ whole genome shotgun (WGS) entry which is preliminary data.</text>
</comment>
<dbReference type="PROSITE" id="PS00211">
    <property type="entry name" value="ABC_TRANSPORTER_1"/>
    <property type="match status" value="1"/>
</dbReference>
<dbReference type="SMART" id="SM00382">
    <property type="entry name" value="AAA"/>
    <property type="match status" value="1"/>
</dbReference>